<feature type="domain" description="HTH gntR-type" evidence="4">
    <location>
        <begin position="4"/>
        <end position="71"/>
    </location>
</feature>
<dbReference type="SMART" id="SM00345">
    <property type="entry name" value="HTH_GNTR"/>
    <property type="match status" value="2"/>
</dbReference>
<dbReference type="PROSITE" id="PS50949">
    <property type="entry name" value="HTH_GNTR"/>
    <property type="match status" value="1"/>
</dbReference>
<evidence type="ECO:0000313" key="6">
    <source>
        <dbReference type="Proteomes" id="UP001209803"/>
    </source>
</evidence>
<keyword evidence="6" id="KW-1185">Reference proteome</keyword>
<dbReference type="Gene3D" id="1.10.10.10">
    <property type="entry name" value="Winged helix-like DNA-binding domain superfamily/Winged helix DNA-binding domain"/>
    <property type="match status" value="1"/>
</dbReference>
<dbReference type="Pfam" id="PF07729">
    <property type="entry name" value="FCD"/>
    <property type="match status" value="1"/>
</dbReference>
<dbReference type="Gene3D" id="1.20.120.530">
    <property type="entry name" value="GntR ligand-binding domain-like"/>
    <property type="match status" value="1"/>
</dbReference>
<keyword evidence="3" id="KW-0804">Transcription</keyword>
<dbReference type="EMBL" id="CP120863">
    <property type="protein sequence ID" value="WFE91154.1"/>
    <property type="molecule type" value="Genomic_DNA"/>
</dbReference>
<organism evidence="5 6">
    <name type="scientific">Roseibium porphyridii</name>
    <dbReference type="NCBI Taxonomy" id="2866279"/>
    <lineage>
        <taxon>Bacteria</taxon>
        <taxon>Pseudomonadati</taxon>
        <taxon>Pseudomonadota</taxon>
        <taxon>Alphaproteobacteria</taxon>
        <taxon>Hyphomicrobiales</taxon>
        <taxon>Stappiaceae</taxon>
        <taxon>Roseibium</taxon>
    </lineage>
</organism>
<sequence length="297" mass="33901">MKTNQLAAKVAHGLSQKITSRSLGAGAHISAQNVADEFGVSRSPVREALEMLEKAGLVEKRTNRGYFVSETEPKPASADILKAMAPDDSSVYLRIAEDWRTDRLPDEVTEQYLREKYDLSRGRLQDILVRAVREGWVERKPGYGWRFLDVAKTPEAFDKIYHFRMVIEPAAMLDPDYSVDWKILASLKDEQQRLLDHEIENNSVEHLLSVGARFHEELIKFSGNPHFHMALVRVNQMRRLLEYKAVVSRDRFVEQTNGHLEIIGHLERAEIAEASYAMRHHLGGALKGKSELLRTKS</sequence>
<evidence type="ECO:0000256" key="1">
    <source>
        <dbReference type="ARBA" id="ARBA00023015"/>
    </source>
</evidence>
<dbReference type="RefSeq" id="WP_265683387.1">
    <property type="nucleotide sequence ID" value="NZ_CP120863.1"/>
</dbReference>
<dbReference type="SUPFAM" id="SSF48008">
    <property type="entry name" value="GntR ligand-binding domain-like"/>
    <property type="match status" value="1"/>
</dbReference>
<name>A0ABY8F6X0_9HYPH</name>
<dbReference type="PRINTS" id="PR00035">
    <property type="entry name" value="HTHGNTR"/>
</dbReference>
<dbReference type="InterPro" id="IPR011711">
    <property type="entry name" value="GntR_C"/>
</dbReference>
<dbReference type="InterPro" id="IPR036390">
    <property type="entry name" value="WH_DNA-bd_sf"/>
</dbReference>
<proteinExistence type="predicted"/>
<reference evidence="5 6" key="1">
    <citation type="submission" date="2023-03" db="EMBL/GenBank/DDBJ databases">
        <title>Roseibium porphyridii sp. nov. and Roseibium rhodosorbium sp. nov. isolated from marine algae, Porphyridium cruentum and Rhodosorus marinus, respectively.</title>
        <authorList>
            <person name="Lee M.W."/>
            <person name="Choi B.J."/>
            <person name="Lee J.K."/>
            <person name="Choi D.G."/>
            <person name="Baek J.H."/>
            <person name="Bayburt H."/>
            <person name="Kim J.M."/>
            <person name="Han D.M."/>
            <person name="Kim K.H."/>
            <person name="Jeon C.O."/>
        </authorList>
    </citation>
    <scope>NUCLEOTIDE SEQUENCE [LARGE SCALE GENOMIC DNA]</scope>
    <source>
        <strain evidence="5 6">KMA01</strain>
    </source>
</reference>
<dbReference type="PANTHER" id="PTHR43537">
    <property type="entry name" value="TRANSCRIPTIONAL REGULATOR, GNTR FAMILY"/>
    <property type="match status" value="1"/>
</dbReference>
<evidence type="ECO:0000256" key="3">
    <source>
        <dbReference type="ARBA" id="ARBA00023163"/>
    </source>
</evidence>
<evidence type="ECO:0000313" key="5">
    <source>
        <dbReference type="EMBL" id="WFE91154.1"/>
    </source>
</evidence>
<dbReference type="Proteomes" id="UP001209803">
    <property type="component" value="Chromosome"/>
</dbReference>
<gene>
    <name evidence="5" type="ORF">K1718_07310</name>
</gene>
<evidence type="ECO:0000259" key="4">
    <source>
        <dbReference type="PROSITE" id="PS50949"/>
    </source>
</evidence>
<dbReference type="Pfam" id="PF00392">
    <property type="entry name" value="GntR"/>
    <property type="match status" value="1"/>
</dbReference>
<dbReference type="SUPFAM" id="SSF46785">
    <property type="entry name" value="Winged helix' DNA-binding domain"/>
    <property type="match status" value="1"/>
</dbReference>
<dbReference type="InterPro" id="IPR008920">
    <property type="entry name" value="TF_FadR/GntR_C"/>
</dbReference>
<evidence type="ECO:0000256" key="2">
    <source>
        <dbReference type="ARBA" id="ARBA00023125"/>
    </source>
</evidence>
<dbReference type="SMART" id="SM00895">
    <property type="entry name" value="FCD"/>
    <property type="match status" value="1"/>
</dbReference>
<dbReference type="InterPro" id="IPR000524">
    <property type="entry name" value="Tscrpt_reg_HTH_GntR"/>
</dbReference>
<dbReference type="PANTHER" id="PTHR43537:SF5">
    <property type="entry name" value="UXU OPERON TRANSCRIPTIONAL REGULATOR"/>
    <property type="match status" value="1"/>
</dbReference>
<accession>A0ABY8F6X0</accession>
<protein>
    <submittedName>
        <fullName evidence="5">GntR family transcriptional regulator</fullName>
    </submittedName>
</protein>
<keyword evidence="2" id="KW-0238">DNA-binding</keyword>
<dbReference type="InterPro" id="IPR036388">
    <property type="entry name" value="WH-like_DNA-bd_sf"/>
</dbReference>
<keyword evidence="1" id="KW-0805">Transcription regulation</keyword>
<dbReference type="CDD" id="cd07377">
    <property type="entry name" value="WHTH_GntR"/>
    <property type="match status" value="1"/>
</dbReference>